<dbReference type="AlphaFoldDB" id="A0A917LHP4"/>
<dbReference type="PRINTS" id="PR00033">
    <property type="entry name" value="HTHASNC"/>
</dbReference>
<keyword evidence="3" id="KW-0804">Transcription</keyword>
<dbReference type="GO" id="GO:0043565">
    <property type="term" value="F:sequence-specific DNA binding"/>
    <property type="evidence" value="ECO:0007669"/>
    <property type="project" value="InterPro"/>
</dbReference>
<dbReference type="Proteomes" id="UP000654257">
    <property type="component" value="Unassembled WGS sequence"/>
</dbReference>
<dbReference type="InterPro" id="IPR036390">
    <property type="entry name" value="WH_DNA-bd_sf"/>
</dbReference>
<organism evidence="6 7">
    <name type="scientific">Rhodococcoides trifolii</name>
    <dbReference type="NCBI Taxonomy" id="908250"/>
    <lineage>
        <taxon>Bacteria</taxon>
        <taxon>Bacillati</taxon>
        <taxon>Actinomycetota</taxon>
        <taxon>Actinomycetes</taxon>
        <taxon>Mycobacteriales</taxon>
        <taxon>Nocardiaceae</taxon>
        <taxon>Rhodococcoides</taxon>
    </lineage>
</organism>
<dbReference type="Gene3D" id="1.10.10.10">
    <property type="entry name" value="Winged helix-like DNA-binding domain superfamily/Winged helix DNA-binding domain"/>
    <property type="match status" value="2"/>
</dbReference>
<dbReference type="EMBL" id="BMCU01000005">
    <property type="protein sequence ID" value="GGG24444.1"/>
    <property type="molecule type" value="Genomic_DNA"/>
</dbReference>
<dbReference type="InterPro" id="IPR019888">
    <property type="entry name" value="Tscrpt_reg_AsnC-like"/>
</dbReference>
<feature type="region of interest" description="Disordered" evidence="4">
    <location>
        <begin position="163"/>
        <end position="187"/>
    </location>
</feature>
<dbReference type="GO" id="GO:0005829">
    <property type="term" value="C:cytosol"/>
    <property type="evidence" value="ECO:0007669"/>
    <property type="project" value="TreeGrafter"/>
</dbReference>
<evidence type="ECO:0000256" key="1">
    <source>
        <dbReference type="ARBA" id="ARBA00023015"/>
    </source>
</evidence>
<reference evidence="6" key="1">
    <citation type="journal article" date="2014" name="Int. J. Syst. Evol. Microbiol.">
        <title>Complete genome sequence of Corynebacterium casei LMG S-19264T (=DSM 44701T), isolated from a smear-ripened cheese.</title>
        <authorList>
            <consortium name="US DOE Joint Genome Institute (JGI-PGF)"/>
            <person name="Walter F."/>
            <person name="Albersmeier A."/>
            <person name="Kalinowski J."/>
            <person name="Ruckert C."/>
        </authorList>
    </citation>
    <scope>NUCLEOTIDE SEQUENCE</scope>
    <source>
        <strain evidence="6">CCM 7905</strain>
    </source>
</reference>
<dbReference type="RefSeq" id="WP_188546936.1">
    <property type="nucleotide sequence ID" value="NZ_BMCU01000005.1"/>
</dbReference>
<dbReference type="GO" id="GO:0043200">
    <property type="term" value="P:response to amino acid"/>
    <property type="evidence" value="ECO:0007669"/>
    <property type="project" value="TreeGrafter"/>
</dbReference>
<reference evidence="6" key="2">
    <citation type="submission" date="2020-09" db="EMBL/GenBank/DDBJ databases">
        <authorList>
            <person name="Sun Q."/>
            <person name="Sedlacek I."/>
        </authorList>
    </citation>
    <scope>NUCLEOTIDE SEQUENCE</scope>
    <source>
        <strain evidence="6">CCM 7905</strain>
    </source>
</reference>
<dbReference type="PANTHER" id="PTHR30154">
    <property type="entry name" value="LEUCINE-RESPONSIVE REGULATORY PROTEIN"/>
    <property type="match status" value="1"/>
</dbReference>
<dbReference type="InterPro" id="IPR011008">
    <property type="entry name" value="Dimeric_a/b-barrel"/>
</dbReference>
<evidence type="ECO:0000256" key="4">
    <source>
        <dbReference type="SAM" id="MobiDB-lite"/>
    </source>
</evidence>
<evidence type="ECO:0000256" key="2">
    <source>
        <dbReference type="ARBA" id="ARBA00023125"/>
    </source>
</evidence>
<evidence type="ECO:0000259" key="5">
    <source>
        <dbReference type="PROSITE" id="PS50956"/>
    </source>
</evidence>
<dbReference type="Pfam" id="PF01037">
    <property type="entry name" value="AsnC_trans_reg"/>
    <property type="match status" value="1"/>
</dbReference>
<accession>A0A917LHP4</accession>
<evidence type="ECO:0000313" key="6">
    <source>
        <dbReference type="EMBL" id="GGG24444.1"/>
    </source>
</evidence>
<keyword evidence="2" id="KW-0238">DNA-binding</keyword>
<evidence type="ECO:0000313" key="7">
    <source>
        <dbReference type="Proteomes" id="UP000654257"/>
    </source>
</evidence>
<comment type="caution">
    <text evidence="6">The sequence shown here is derived from an EMBL/GenBank/DDBJ whole genome shotgun (WGS) entry which is preliminary data.</text>
</comment>
<dbReference type="PROSITE" id="PS50956">
    <property type="entry name" value="HTH_ASNC_2"/>
    <property type="match status" value="1"/>
</dbReference>
<name>A0A917LHP4_9NOCA</name>
<dbReference type="InterPro" id="IPR036388">
    <property type="entry name" value="WH-like_DNA-bd_sf"/>
</dbReference>
<protein>
    <submittedName>
        <fullName evidence="6">AsnC family transcriptional regulator</fullName>
    </submittedName>
</protein>
<gene>
    <name evidence="6" type="primary">asnC</name>
    <name evidence="6" type="ORF">GCM10007304_42870</name>
</gene>
<dbReference type="InterPro" id="IPR019887">
    <property type="entry name" value="Tscrpt_reg_AsnC/Lrp_C"/>
</dbReference>
<evidence type="ECO:0000256" key="3">
    <source>
        <dbReference type="ARBA" id="ARBA00023163"/>
    </source>
</evidence>
<sequence length="329" mass="36070">MQPDRTVKRPQPYVADHVDRGILRLLQTDARRPFSSMAAELGVSDQTVARRYQRLRDRAGVRVVALTEPNPTRHELWLLRIRSAANNVDSLMSNLAVRTDTAWISTVAGPQGVESTTMVFRERTETGFALVRELSAQHSVASVSAQLCMSVFFGGPDSLLTKDDGPLEAGHPTNLPKPRARNDHDPDGRLLQALSIDGRASLKQLSRASGLSEDTAQSRVHALAAEGAFYFDVDFDPTLLGYTSTFAIWATVAPAQLSHAGIALARHREVSFAAATTGNTNLYAVAHCVDDHAMYRYITGDLARLPGIQHVETAPHLRSIKRARRDLTS</sequence>
<dbReference type="SMART" id="SM00344">
    <property type="entry name" value="HTH_ASNC"/>
    <property type="match status" value="1"/>
</dbReference>
<dbReference type="SUPFAM" id="SSF46785">
    <property type="entry name" value="Winged helix' DNA-binding domain"/>
    <property type="match status" value="1"/>
</dbReference>
<feature type="domain" description="HTH asnC-type" evidence="5">
    <location>
        <begin position="15"/>
        <end position="58"/>
    </location>
</feature>
<dbReference type="InterPro" id="IPR000485">
    <property type="entry name" value="AsnC-type_HTH_dom"/>
</dbReference>
<keyword evidence="1" id="KW-0805">Transcription regulation</keyword>
<keyword evidence="7" id="KW-1185">Reference proteome</keyword>
<dbReference type="Gene3D" id="3.30.70.920">
    <property type="match status" value="1"/>
</dbReference>
<dbReference type="PANTHER" id="PTHR30154:SF34">
    <property type="entry name" value="TRANSCRIPTIONAL REGULATOR AZLB"/>
    <property type="match status" value="1"/>
</dbReference>
<dbReference type="Pfam" id="PF13404">
    <property type="entry name" value="HTH_AsnC-type"/>
    <property type="match status" value="2"/>
</dbReference>
<dbReference type="SUPFAM" id="SSF54909">
    <property type="entry name" value="Dimeric alpha+beta barrel"/>
    <property type="match status" value="1"/>
</dbReference>
<proteinExistence type="predicted"/>